<dbReference type="GO" id="GO:0008017">
    <property type="term" value="F:microtubule binding"/>
    <property type="evidence" value="ECO:0007669"/>
    <property type="project" value="InterPro"/>
</dbReference>
<keyword evidence="7" id="KW-0966">Cell projection</keyword>
<evidence type="ECO:0000256" key="8">
    <source>
        <dbReference type="ARBA" id="ARBA00043971"/>
    </source>
</evidence>
<dbReference type="Proteomes" id="UP000574390">
    <property type="component" value="Unassembled WGS sequence"/>
</dbReference>
<evidence type="ECO:0000256" key="1">
    <source>
        <dbReference type="ARBA" id="ARBA00004120"/>
    </source>
</evidence>
<comment type="subcellular location">
    <subcellularLocation>
        <location evidence="2">Cytoplasm</location>
        <location evidence="2">Cytoskeleton</location>
        <location evidence="2">Cilium axoneme</location>
    </subcellularLocation>
    <subcellularLocation>
        <location evidence="1">Cytoplasm</location>
        <location evidence="1">Cytoskeleton</location>
        <location evidence="1">Cilium basal body</location>
    </subcellularLocation>
</comment>
<evidence type="ECO:0000256" key="3">
    <source>
        <dbReference type="ARBA" id="ARBA00022490"/>
    </source>
</evidence>
<evidence type="ECO:0000256" key="4">
    <source>
        <dbReference type="ARBA" id="ARBA00022794"/>
    </source>
</evidence>
<gene>
    <name evidence="14" type="primary">TRAF3IP1_1</name>
    <name evidence="14" type="ORF">FOZ62_018296</name>
</gene>
<keyword evidence="5 10" id="KW-0175">Coiled coil</keyword>
<dbReference type="InterPro" id="IPR018799">
    <property type="entry name" value="TRAF3IP1"/>
</dbReference>
<evidence type="ECO:0000256" key="11">
    <source>
        <dbReference type="SAM" id="MobiDB-lite"/>
    </source>
</evidence>
<dbReference type="GO" id="GO:0048731">
    <property type="term" value="P:system development"/>
    <property type="evidence" value="ECO:0007669"/>
    <property type="project" value="UniProtKB-ARBA"/>
</dbReference>
<feature type="domain" description="TRAF3-interacting protein 1 C-terminal" evidence="13">
    <location>
        <begin position="348"/>
        <end position="505"/>
    </location>
</feature>
<evidence type="ECO:0000259" key="12">
    <source>
        <dbReference type="Pfam" id="PF10243"/>
    </source>
</evidence>
<feature type="region of interest" description="Disordered" evidence="11">
    <location>
        <begin position="145"/>
        <end position="316"/>
    </location>
</feature>
<dbReference type="GO" id="GO:0030992">
    <property type="term" value="C:intraciliary transport particle B"/>
    <property type="evidence" value="ECO:0007669"/>
    <property type="project" value="TreeGrafter"/>
</dbReference>
<feature type="coiled-coil region" evidence="10">
    <location>
        <begin position="443"/>
        <end position="481"/>
    </location>
</feature>
<dbReference type="PANTHER" id="PTHR31363">
    <property type="entry name" value="TRAF3-INTERACTING PROTEIN 1"/>
    <property type="match status" value="1"/>
</dbReference>
<feature type="domain" description="TRAF3-interacting protein 1 N-terminal" evidence="12">
    <location>
        <begin position="13"/>
        <end position="124"/>
    </location>
</feature>
<evidence type="ECO:0000259" key="13">
    <source>
        <dbReference type="Pfam" id="PF17749"/>
    </source>
</evidence>
<feature type="compositionally biased region" description="Basic and acidic residues" evidence="11">
    <location>
        <begin position="292"/>
        <end position="304"/>
    </location>
</feature>
<dbReference type="GO" id="GO:0042073">
    <property type="term" value="P:intraciliary transport"/>
    <property type="evidence" value="ECO:0007669"/>
    <property type="project" value="TreeGrafter"/>
</dbReference>
<dbReference type="GO" id="GO:0036064">
    <property type="term" value="C:ciliary basal body"/>
    <property type="evidence" value="ECO:0007669"/>
    <property type="project" value="TreeGrafter"/>
</dbReference>
<dbReference type="Pfam" id="PF17749">
    <property type="entry name" value="MIP-T3_C"/>
    <property type="match status" value="1"/>
</dbReference>
<reference evidence="14 15" key="1">
    <citation type="submission" date="2020-04" db="EMBL/GenBank/DDBJ databases">
        <title>Perkinsus olseni comparative genomics.</title>
        <authorList>
            <person name="Bogema D.R."/>
        </authorList>
    </citation>
    <scope>NUCLEOTIDE SEQUENCE [LARGE SCALE GENOMIC DNA]</scope>
    <source>
        <strain evidence="14">ATCC PRA-205</strain>
    </source>
</reference>
<evidence type="ECO:0000256" key="6">
    <source>
        <dbReference type="ARBA" id="ARBA00023212"/>
    </source>
</evidence>
<evidence type="ECO:0000256" key="5">
    <source>
        <dbReference type="ARBA" id="ARBA00023054"/>
    </source>
</evidence>
<dbReference type="Gene3D" id="1.10.418.50">
    <property type="entry name" value="Microtubule-binding protein MIP-T3"/>
    <property type="match status" value="1"/>
</dbReference>
<dbReference type="InterPro" id="IPR041476">
    <property type="entry name" value="TRAF3IP1_C"/>
</dbReference>
<name>A0A7J6THN9_PEROL</name>
<sequence>MSEPEAPPQWILATQQSLGSLIKKPRMADKYLAKPPFRFLHDIFIEVQNVSGFGRGLFSQDELDHKKITTKQQKVDFLTKWISCVAYALELNAEGIDVNPSKIVTGSEPERTNGFLVRVHEAATKATTRSDDAVERVKSGGVLLLSSKPGARSSVKQPTITQRQAEIERERRQREEEDAERRRVEEEAERTRQAQEEARRKAEEAEQRDAEERERLERARVEQAKLEAEEREAERKHKTQRRDPLQSSAEQQDINLAESENEEALPLEAMMTAVHERPRTASRRPPQIKSSAPEREAVAEREDVMLPPPNVIEDGEVDADEDDEVHLDASLRPASTGHIAKTAEARPEDHGKLVRDILEVQAGQGAPADNIDSNEAGAKNDIRMGKLRRKRSEVQTEAPTAVRGVANTQWDERPQSSGVDKTPILQDLIQKICGACTPLGKSMELIHQDIALMDRDLEAAREEYKEARALLQEEQKRTQNVLNPILREIQEVQDRINEENDLIARSGVRVTELEKVNE</sequence>
<comment type="caution">
    <text evidence="14">The sequence shown here is derived from an EMBL/GenBank/DDBJ whole genome shotgun (WGS) entry which is preliminary data.</text>
</comment>
<dbReference type="PANTHER" id="PTHR31363:SF0">
    <property type="entry name" value="TRAF3-INTERACTING PROTEIN 1"/>
    <property type="match status" value="1"/>
</dbReference>
<evidence type="ECO:0000313" key="15">
    <source>
        <dbReference type="Proteomes" id="UP000574390"/>
    </source>
</evidence>
<dbReference type="FunFam" id="1.10.418.50:FF:000001">
    <property type="entry name" value="TRAF3-interacting protein 1 isoform X1"/>
    <property type="match status" value="1"/>
</dbReference>
<dbReference type="GO" id="GO:0060271">
    <property type="term" value="P:cilium assembly"/>
    <property type="evidence" value="ECO:0007669"/>
    <property type="project" value="TreeGrafter"/>
</dbReference>
<dbReference type="GO" id="GO:0048513">
    <property type="term" value="P:animal organ development"/>
    <property type="evidence" value="ECO:0007669"/>
    <property type="project" value="UniProtKB-ARBA"/>
</dbReference>
<keyword evidence="4" id="KW-0970">Cilium biogenesis/degradation</keyword>
<evidence type="ECO:0000256" key="7">
    <source>
        <dbReference type="ARBA" id="ARBA00023273"/>
    </source>
</evidence>
<dbReference type="InterPro" id="IPR042576">
    <property type="entry name" value="TRAF3IP1_N_sf"/>
</dbReference>
<keyword evidence="3" id="KW-0963">Cytoplasm</keyword>
<protein>
    <recommendedName>
        <fullName evidence="9">TRAF3-interacting protein 1</fullName>
    </recommendedName>
</protein>
<feature type="compositionally biased region" description="Basic and acidic residues" evidence="11">
    <location>
        <begin position="165"/>
        <end position="235"/>
    </location>
</feature>
<feature type="compositionally biased region" description="Polar residues" evidence="11">
    <location>
        <begin position="245"/>
        <end position="254"/>
    </location>
</feature>
<evidence type="ECO:0000313" key="14">
    <source>
        <dbReference type="EMBL" id="KAF4744713.1"/>
    </source>
</evidence>
<organism evidence="14 15">
    <name type="scientific">Perkinsus olseni</name>
    <name type="common">Perkinsus atlanticus</name>
    <dbReference type="NCBI Taxonomy" id="32597"/>
    <lineage>
        <taxon>Eukaryota</taxon>
        <taxon>Sar</taxon>
        <taxon>Alveolata</taxon>
        <taxon>Perkinsozoa</taxon>
        <taxon>Perkinsea</taxon>
        <taxon>Perkinsida</taxon>
        <taxon>Perkinsidae</taxon>
        <taxon>Perkinsus</taxon>
    </lineage>
</organism>
<comment type="similarity">
    <text evidence="8">Belongs to the TRAF3IP1 family.</text>
</comment>
<dbReference type="Pfam" id="PF10243">
    <property type="entry name" value="MIP-T3"/>
    <property type="match status" value="1"/>
</dbReference>
<dbReference type="GO" id="GO:0070507">
    <property type="term" value="P:regulation of microtubule cytoskeleton organization"/>
    <property type="evidence" value="ECO:0007669"/>
    <property type="project" value="TreeGrafter"/>
</dbReference>
<evidence type="ECO:0000256" key="2">
    <source>
        <dbReference type="ARBA" id="ARBA00004430"/>
    </source>
</evidence>
<dbReference type="InterPro" id="IPR040468">
    <property type="entry name" value="TRAF3IP1_N"/>
</dbReference>
<dbReference type="EMBL" id="JABANM010007167">
    <property type="protein sequence ID" value="KAF4744713.1"/>
    <property type="molecule type" value="Genomic_DNA"/>
</dbReference>
<dbReference type="GO" id="GO:0005930">
    <property type="term" value="C:axoneme"/>
    <property type="evidence" value="ECO:0007669"/>
    <property type="project" value="UniProtKB-SubCell"/>
</dbReference>
<evidence type="ECO:0000256" key="10">
    <source>
        <dbReference type="SAM" id="Coils"/>
    </source>
</evidence>
<evidence type="ECO:0000256" key="9">
    <source>
        <dbReference type="ARBA" id="ARBA00070492"/>
    </source>
</evidence>
<accession>A0A7J6THN9</accession>
<keyword evidence="6" id="KW-0206">Cytoskeleton</keyword>
<proteinExistence type="inferred from homology"/>
<dbReference type="AlphaFoldDB" id="A0A7J6THN9"/>